<proteinExistence type="predicted"/>
<dbReference type="InterPro" id="IPR003591">
    <property type="entry name" value="Leu-rich_rpt_typical-subtyp"/>
</dbReference>
<keyword evidence="1" id="KW-0433">Leucine-rich repeat</keyword>
<dbReference type="InterPro" id="IPR000742">
    <property type="entry name" value="EGF"/>
</dbReference>
<feature type="disulfide bond" evidence="5">
    <location>
        <begin position="444"/>
        <end position="453"/>
    </location>
</feature>
<evidence type="ECO:0000313" key="12">
    <source>
        <dbReference type="Proteomes" id="UP000034805"/>
    </source>
</evidence>
<dbReference type="SMART" id="SM00082">
    <property type="entry name" value="LRRCT"/>
    <property type="match status" value="1"/>
</dbReference>
<dbReference type="SMART" id="SM00365">
    <property type="entry name" value="LRR_SD22"/>
    <property type="match status" value="3"/>
</dbReference>
<evidence type="ECO:0000259" key="9">
    <source>
        <dbReference type="PROSITE" id="PS50026"/>
    </source>
</evidence>
<dbReference type="InterPro" id="IPR001611">
    <property type="entry name" value="Leu-rich_rpt"/>
</dbReference>
<dbReference type="EMBL" id="JARO02002178">
    <property type="protein sequence ID" value="KPP73349.1"/>
    <property type="molecule type" value="Genomic_DNA"/>
</dbReference>
<accession>A0A0P7VDI1</accession>
<evidence type="ECO:0000256" key="5">
    <source>
        <dbReference type="PROSITE-ProRule" id="PRU00076"/>
    </source>
</evidence>
<feature type="domain" description="EGF-like" evidence="9">
    <location>
        <begin position="417"/>
        <end position="454"/>
    </location>
</feature>
<dbReference type="PROSITE" id="PS00022">
    <property type="entry name" value="EGF_1"/>
    <property type="match status" value="1"/>
</dbReference>
<dbReference type="InterPro" id="IPR036116">
    <property type="entry name" value="FN3_sf"/>
</dbReference>
<dbReference type="SUPFAM" id="SSF57196">
    <property type="entry name" value="EGF/Laminin"/>
    <property type="match status" value="1"/>
</dbReference>
<evidence type="ECO:0000313" key="11">
    <source>
        <dbReference type="EMBL" id="KPP73349.1"/>
    </source>
</evidence>
<dbReference type="Pfam" id="PF13855">
    <property type="entry name" value="LRR_8"/>
    <property type="match status" value="1"/>
</dbReference>
<dbReference type="PROSITE" id="PS50026">
    <property type="entry name" value="EGF_3"/>
    <property type="match status" value="1"/>
</dbReference>
<dbReference type="PRINTS" id="PR00019">
    <property type="entry name" value="LEURICHRPT"/>
</dbReference>
<protein>
    <submittedName>
        <fullName evidence="11">Vasorin-like</fullName>
    </submittedName>
</protein>
<dbReference type="PANTHER" id="PTHR24369">
    <property type="entry name" value="ANTIGEN BSP, PUTATIVE-RELATED"/>
    <property type="match status" value="1"/>
</dbReference>
<dbReference type="InterPro" id="IPR003961">
    <property type="entry name" value="FN3_dom"/>
</dbReference>
<dbReference type="PANTHER" id="PTHR24369:SF160">
    <property type="entry name" value="VASORIN"/>
    <property type="match status" value="1"/>
</dbReference>
<dbReference type="FunFam" id="3.80.10.10:FF:000211">
    <property type="entry name" value="vasorin"/>
    <property type="match status" value="1"/>
</dbReference>
<dbReference type="PROSITE" id="PS50853">
    <property type="entry name" value="FN3"/>
    <property type="match status" value="1"/>
</dbReference>
<dbReference type="KEGG" id="sfm:108928842"/>
<keyword evidence="7" id="KW-0472">Membrane</keyword>
<dbReference type="InterPro" id="IPR000483">
    <property type="entry name" value="Cys-rich_flank_reg_C"/>
</dbReference>
<dbReference type="InterPro" id="IPR032675">
    <property type="entry name" value="LRR_dom_sf"/>
</dbReference>
<dbReference type="InterPro" id="IPR013783">
    <property type="entry name" value="Ig-like_fold"/>
</dbReference>
<feature type="transmembrane region" description="Helical" evidence="7">
    <location>
        <begin position="582"/>
        <end position="605"/>
    </location>
</feature>
<keyword evidence="3" id="KW-0677">Repeat</keyword>
<dbReference type="STRING" id="113540.ENSSFOP00015015340"/>
<comment type="caution">
    <text evidence="11">The sequence shown here is derived from an EMBL/GenBank/DDBJ whole genome shotgun (WGS) entry which is preliminary data.</text>
</comment>
<dbReference type="SUPFAM" id="SSF49265">
    <property type="entry name" value="Fibronectin type III"/>
    <property type="match status" value="1"/>
</dbReference>
<dbReference type="Proteomes" id="UP000034805">
    <property type="component" value="Unassembled WGS sequence"/>
</dbReference>
<dbReference type="OrthoDB" id="676979at2759"/>
<organism evidence="11 12">
    <name type="scientific">Scleropages formosus</name>
    <name type="common">Asian bonytongue</name>
    <name type="synonym">Osteoglossum formosum</name>
    <dbReference type="NCBI Taxonomy" id="113540"/>
    <lineage>
        <taxon>Eukaryota</taxon>
        <taxon>Metazoa</taxon>
        <taxon>Chordata</taxon>
        <taxon>Craniata</taxon>
        <taxon>Vertebrata</taxon>
        <taxon>Euteleostomi</taxon>
        <taxon>Actinopterygii</taxon>
        <taxon>Neopterygii</taxon>
        <taxon>Teleostei</taxon>
        <taxon>Osteoglossocephala</taxon>
        <taxon>Osteoglossomorpha</taxon>
        <taxon>Osteoglossiformes</taxon>
        <taxon>Osteoglossidae</taxon>
        <taxon>Scleropages</taxon>
    </lineage>
</organism>
<evidence type="ECO:0000256" key="7">
    <source>
        <dbReference type="SAM" id="Phobius"/>
    </source>
</evidence>
<sequence>MKPFLHPLPFLILFHSLLVTRTKSSDCPKFCSCQTPITIFCTQRRSTNMPWGLPAFTQNLYLFQNGIKTLTQDDFLGLDRLELLDLSQNKLTNLPDNVFKPLSSLRNLDLSSNHITHISQDSFSGLTLLERLYLFNNQIKNIHPEAFEGLQQLLELKLQGNQLIHLPALHKPSLLLLDISYNHIILPSPTDLQTPNLESLKMAGMGLTSLSEELMANLDNLHDLDISQNHLKAVPSALREARGLIRLNLAGNPVGQLKQEDFQNLEMLQDLDISNLNLQGFPEGFGQLFPKLQYLTVAENPFNCLCPLAWFPGWLHDMGLKLGRTEETRCHFPPVNAGKVLEKLQHRDFGCPTTTTVTTTTVSSSTPRPPLITTQAHTTHALPPPLPTDDPTMEVESDMPLLIPVSPSSSTDLLFPGIQFCPSNICLNGGTCQLDQHGQLECSCPLGTSGRYCENTEDVLPPEFSTVSATAVPDINSRDVTSTTILLDLHRYIKTRPYIRGIRLTYRNLSGPDRRPVHLSVPASYPEYTLRGLRPNSTYSVCASPLGEPGDEDSSCTEARTAEQQHSPPERRVHSSQLTTTLVPTLIAVVLSLVVAAVVGTVCYLRRKRAKCHMDLDCEPSPLEMEGVKSCLDNGALPQKQTELMLSVPAIQGAQEYEVPLMQTHCTANNNVAALKPSYF</sequence>
<feature type="signal peptide" evidence="8">
    <location>
        <begin position="1"/>
        <end position="24"/>
    </location>
</feature>
<evidence type="ECO:0000256" key="1">
    <source>
        <dbReference type="ARBA" id="ARBA00022614"/>
    </source>
</evidence>
<evidence type="ECO:0000256" key="8">
    <source>
        <dbReference type="SAM" id="SignalP"/>
    </source>
</evidence>
<evidence type="ECO:0000256" key="2">
    <source>
        <dbReference type="ARBA" id="ARBA00022729"/>
    </source>
</evidence>
<keyword evidence="7" id="KW-0812">Transmembrane</keyword>
<keyword evidence="4 5" id="KW-1015">Disulfide bond</keyword>
<feature type="chain" id="PRO_5010627579" evidence="8">
    <location>
        <begin position="25"/>
        <end position="680"/>
    </location>
</feature>
<reference evidence="11 12" key="1">
    <citation type="submission" date="2015-08" db="EMBL/GenBank/DDBJ databases">
        <title>The genome of the Asian arowana (Scleropages formosus).</title>
        <authorList>
            <person name="Tan M.H."/>
            <person name="Gan H.M."/>
            <person name="Croft L.J."/>
            <person name="Austin C.M."/>
        </authorList>
    </citation>
    <scope>NUCLEOTIDE SEQUENCE [LARGE SCALE GENOMIC DNA]</scope>
    <source>
        <strain evidence="11">Aro1</strain>
    </source>
</reference>
<dbReference type="CDD" id="cd00054">
    <property type="entry name" value="EGF_CA"/>
    <property type="match status" value="1"/>
</dbReference>
<name>A0A0P7VDI1_SCLFO</name>
<dbReference type="SMART" id="SM00364">
    <property type="entry name" value="LRR_BAC"/>
    <property type="match status" value="5"/>
</dbReference>
<evidence type="ECO:0000256" key="3">
    <source>
        <dbReference type="ARBA" id="ARBA00022737"/>
    </source>
</evidence>
<gene>
    <name evidence="11" type="ORF">Z043_107572</name>
</gene>
<dbReference type="CDD" id="cd00063">
    <property type="entry name" value="FN3"/>
    <property type="match status" value="1"/>
</dbReference>
<feature type="domain" description="Fibronectin type-III" evidence="10">
    <location>
        <begin position="471"/>
        <end position="570"/>
    </location>
</feature>
<dbReference type="Gene3D" id="3.80.10.10">
    <property type="entry name" value="Ribonuclease Inhibitor"/>
    <property type="match status" value="2"/>
</dbReference>
<evidence type="ECO:0000259" key="10">
    <source>
        <dbReference type="PROSITE" id="PS50853"/>
    </source>
</evidence>
<dbReference type="Gene3D" id="2.10.25.10">
    <property type="entry name" value="Laminin"/>
    <property type="match status" value="1"/>
</dbReference>
<feature type="region of interest" description="Disordered" evidence="6">
    <location>
        <begin position="543"/>
        <end position="576"/>
    </location>
</feature>
<evidence type="ECO:0000256" key="6">
    <source>
        <dbReference type="SAM" id="MobiDB-lite"/>
    </source>
</evidence>
<dbReference type="PROSITE" id="PS51450">
    <property type="entry name" value="LRR"/>
    <property type="match status" value="3"/>
</dbReference>
<evidence type="ECO:0000256" key="4">
    <source>
        <dbReference type="ARBA" id="ARBA00023157"/>
    </source>
</evidence>
<dbReference type="AlphaFoldDB" id="A0A0P7VDI1"/>
<keyword evidence="5" id="KW-0245">EGF-like domain</keyword>
<dbReference type="SMART" id="SM00369">
    <property type="entry name" value="LRR_TYP"/>
    <property type="match status" value="7"/>
</dbReference>
<keyword evidence="7" id="KW-1133">Transmembrane helix</keyword>
<feature type="compositionally biased region" description="Basic and acidic residues" evidence="6">
    <location>
        <begin position="560"/>
        <end position="573"/>
    </location>
</feature>
<dbReference type="Gene3D" id="2.60.40.10">
    <property type="entry name" value="Immunoglobulins"/>
    <property type="match status" value="1"/>
</dbReference>
<dbReference type="GO" id="GO:0005886">
    <property type="term" value="C:plasma membrane"/>
    <property type="evidence" value="ECO:0007669"/>
    <property type="project" value="TreeGrafter"/>
</dbReference>
<dbReference type="SUPFAM" id="SSF52058">
    <property type="entry name" value="L domain-like"/>
    <property type="match status" value="1"/>
</dbReference>
<comment type="caution">
    <text evidence="5">Lacks conserved residue(s) required for the propagation of feature annotation.</text>
</comment>
<dbReference type="InterPro" id="IPR050541">
    <property type="entry name" value="LRR_TM_domain-containing"/>
</dbReference>
<keyword evidence="2 8" id="KW-0732">Signal</keyword>